<evidence type="ECO:0000313" key="1">
    <source>
        <dbReference type="EMBL" id="JAD35001.1"/>
    </source>
</evidence>
<name>A0A0A8Z872_ARUDO</name>
<protein>
    <submittedName>
        <fullName evidence="1">Uncharacterized protein</fullName>
    </submittedName>
</protein>
<sequence length="333" mass="37501">MSIMWREVEGRKVKVWNFQISSREFSSAAKDLMSCFSFIKRLPEGTFSGVDAADITRLMEHLEDVNAYLREEHIDKDALNFVLGISSPPQKKSLYNCEGVAAETNLKDKINLCLKTMEFIKSSLQLKAFNTRDEIKEYLLSKSKIVICISSSCSQLVTILSQLNQSTAHTIDLLVIDDASSISSSDLLTTICFPGVRNIVLASEITSQPSILFKGLSSMNTQRHQLIKQYEFSEGKNKGLIDDKFQTKFRPFTWVGVPKHMLAPVRDQGNRETCAFHSALAATETHYRLEAAADEPPRKFTIELCEEDMDRLYKILTGKEIGSETSDKEKGCS</sequence>
<reference evidence="1" key="1">
    <citation type="submission" date="2014-09" db="EMBL/GenBank/DDBJ databases">
        <authorList>
            <person name="Magalhaes I.L.F."/>
            <person name="Oliveira U."/>
            <person name="Santos F.R."/>
            <person name="Vidigal T.H.D.A."/>
            <person name="Brescovit A.D."/>
            <person name="Santos A.J."/>
        </authorList>
    </citation>
    <scope>NUCLEOTIDE SEQUENCE</scope>
    <source>
        <tissue evidence="1">Shoot tissue taken approximately 20 cm above the soil surface</tissue>
    </source>
</reference>
<organism evidence="1">
    <name type="scientific">Arundo donax</name>
    <name type="common">Giant reed</name>
    <name type="synonym">Donax arundinaceus</name>
    <dbReference type="NCBI Taxonomy" id="35708"/>
    <lineage>
        <taxon>Eukaryota</taxon>
        <taxon>Viridiplantae</taxon>
        <taxon>Streptophyta</taxon>
        <taxon>Embryophyta</taxon>
        <taxon>Tracheophyta</taxon>
        <taxon>Spermatophyta</taxon>
        <taxon>Magnoliopsida</taxon>
        <taxon>Liliopsida</taxon>
        <taxon>Poales</taxon>
        <taxon>Poaceae</taxon>
        <taxon>PACMAD clade</taxon>
        <taxon>Arundinoideae</taxon>
        <taxon>Arundineae</taxon>
        <taxon>Arundo</taxon>
    </lineage>
</organism>
<dbReference type="EMBL" id="GBRH01262894">
    <property type="protein sequence ID" value="JAD35001.1"/>
    <property type="molecule type" value="Transcribed_RNA"/>
</dbReference>
<reference evidence="1" key="2">
    <citation type="journal article" date="2015" name="Data Brief">
        <title>Shoot transcriptome of the giant reed, Arundo donax.</title>
        <authorList>
            <person name="Barrero R.A."/>
            <person name="Guerrero F.D."/>
            <person name="Moolhuijzen P."/>
            <person name="Goolsby J.A."/>
            <person name="Tidwell J."/>
            <person name="Bellgard S.E."/>
            <person name="Bellgard M.I."/>
        </authorList>
    </citation>
    <scope>NUCLEOTIDE SEQUENCE</scope>
    <source>
        <tissue evidence="1">Shoot tissue taken approximately 20 cm above the soil surface</tissue>
    </source>
</reference>
<dbReference type="AlphaFoldDB" id="A0A0A8Z872"/>
<accession>A0A0A8Z872</accession>
<dbReference type="InterPro" id="IPR027417">
    <property type="entry name" value="P-loop_NTPase"/>
</dbReference>
<proteinExistence type="predicted"/>
<dbReference type="Gene3D" id="3.40.50.300">
    <property type="entry name" value="P-loop containing nucleotide triphosphate hydrolases"/>
    <property type="match status" value="1"/>
</dbReference>